<evidence type="ECO:0000313" key="2">
    <source>
        <dbReference type="Proteomes" id="UP001165962"/>
    </source>
</evidence>
<protein>
    <recommendedName>
        <fullName evidence="3">Tail assembly chaperone</fullName>
    </recommendedName>
</protein>
<dbReference type="EMBL" id="JAAOIW010000005">
    <property type="protein sequence ID" value="NHN31190.1"/>
    <property type="molecule type" value="Genomic_DNA"/>
</dbReference>
<accession>A0ABX0J4D8</accession>
<comment type="caution">
    <text evidence="1">The sequence shown here is derived from an EMBL/GenBank/DDBJ whole genome shotgun (WGS) entry which is preliminary data.</text>
</comment>
<reference evidence="1" key="1">
    <citation type="submission" date="2020-03" db="EMBL/GenBank/DDBJ databases">
        <title>Draft sequencing of Paenibacilllus sp. S3N08.</title>
        <authorList>
            <person name="Kim D.-U."/>
        </authorList>
    </citation>
    <scope>NUCLEOTIDE SEQUENCE</scope>
    <source>
        <strain evidence="1">S3N08</strain>
    </source>
</reference>
<name>A0ABX0J4D8_9BACL</name>
<gene>
    <name evidence="1" type="ORF">G9U52_15225</name>
</gene>
<proteinExistence type="predicted"/>
<keyword evidence="2" id="KW-1185">Reference proteome</keyword>
<dbReference type="RefSeq" id="WP_166150992.1">
    <property type="nucleotide sequence ID" value="NZ_JAAOIW010000005.1"/>
</dbReference>
<evidence type="ECO:0000313" key="1">
    <source>
        <dbReference type="EMBL" id="NHN31190.1"/>
    </source>
</evidence>
<organism evidence="1 2">
    <name type="scientific">Paenibacillus agricola</name>
    <dbReference type="NCBI Taxonomy" id="2716264"/>
    <lineage>
        <taxon>Bacteria</taxon>
        <taxon>Bacillati</taxon>
        <taxon>Bacillota</taxon>
        <taxon>Bacilli</taxon>
        <taxon>Bacillales</taxon>
        <taxon>Paenibacillaceae</taxon>
        <taxon>Paenibacillus</taxon>
    </lineage>
</organism>
<evidence type="ECO:0008006" key="3">
    <source>
        <dbReference type="Google" id="ProtNLM"/>
    </source>
</evidence>
<dbReference type="Proteomes" id="UP001165962">
    <property type="component" value="Unassembled WGS sequence"/>
</dbReference>
<sequence length="173" mass="19351">MTTETKRDLNVTERRDLAADLQICDAATAGPWLRIEFDYTIIASDTESVINVGGSDRAYCDISAEDITFIAEARTGWPHAIKRAIIAESELAVWKRSLAVASGIQRLDAEAERWRRRALSAESHTQSILRALDWDETQWETFKRYQVEVSLSDGESTEAIADATQENGTQTEA</sequence>